<protein>
    <submittedName>
        <fullName evidence="1">Uncharacterized protein</fullName>
    </submittedName>
</protein>
<organism evidence="1 2">
    <name type="scientific">Faecalibacterium prausnitzii</name>
    <dbReference type="NCBI Taxonomy" id="853"/>
    <lineage>
        <taxon>Bacteria</taxon>
        <taxon>Bacillati</taxon>
        <taxon>Bacillota</taxon>
        <taxon>Clostridia</taxon>
        <taxon>Eubacteriales</taxon>
        <taxon>Oscillospiraceae</taxon>
        <taxon>Faecalibacterium</taxon>
    </lineage>
</organism>
<dbReference type="EMBL" id="CYXN01000005">
    <property type="protein sequence ID" value="CUM90076.1"/>
    <property type="molecule type" value="Genomic_DNA"/>
</dbReference>
<name>A0A173SJ75_9FIRM</name>
<sequence>MIGRDVKNKNYDKINLIEKTWRKNNEYNITYHGSWYRQPLRNGN</sequence>
<evidence type="ECO:0000313" key="1">
    <source>
        <dbReference type="EMBL" id="CUM90076.1"/>
    </source>
</evidence>
<accession>A0A173SJ75</accession>
<evidence type="ECO:0000313" key="2">
    <source>
        <dbReference type="Proteomes" id="UP000095649"/>
    </source>
</evidence>
<dbReference type="Proteomes" id="UP000095649">
    <property type="component" value="Unassembled WGS sequence"/>
</dbReference>
<proteinExistence type="predicted"/>
<dbReference type="AlphaFoldDB" id="A0A173SJ75"/>
<reference evidence="1 2" key="1">
    <citation type="submission" date="2015-09" db="EMBL/GenBank/DDBJ databases">
        <authorList>
            <consortium name="Pathogen Informatics"/>
        </authorList>
    </citation>
    <scope>NUCLEOTIDE SEQUENCE [LARGE SCALE GENOMIC DNA]</scope>
    <source>
        <strain evidence="1 2">2789STDY5834970</strain>
    </source>
</reference>
<gene>
    <name evidence="1" type="ORF">ERS852582_01057</name>
</gene>